<comment type="subcellular location">
    <subcellularLocation>
        <location evidence="1">Nucleus</location>
        <location evidence="1">Nucleolus</location>
    </subcellularLocation>
</comment>
<dbReference type="PANTHER" id="PTHR23183">
    <property type="entry name" value="NOP14"/>
    <property type="match status" value="1"/>
</dbReference>
<dbReference type="PANTHER" id="PTHR23183:SF0">
    <property type="entry name" value="NUCLEOLAR PROTEIN 14"/>
    <property type="match status" value="1"/>
</dbReference>
<evidence type="ECO:0000256" key="5">
    <source>
        <dbReference type="ARBA" id="ARBA00023242"/>
    </source>
</evidence>
<evidence type="ECO:0000313" key="9">
    <source>
        <dbReference type="WBParaSite" id="jg2808"/>
    </source>
</evidence>
<proteinExistence type="inferred from homology"/>
<evidence type="ECO:0000256" key="2">
    <source>
        <dbReference type="ARBA" id="ARBA00007466"/>
    </source>
</evidence>
<protein>
    <submittedName>
        <fullName evidence="9">Nucleolar protein 14</fullName>
    </submittedName>
</protein>
<keyword evidence="4" id="KW-0698">rRNA processing</keyword>
<dbReference type="InterPro" id="IPR007276">
    <property type="entry name" value="Nop14"/>
</dbReference>
<comment type="function">
    <text evidence="6">Involved in nucleolar processing of pre-18S ribosomal RNA. Has a role in the nuclear export of 40S pre-ribosomal subunit to the cytoplasm.</text>
</comment>
<evidence type="ECO:0000256" key="6">
    <source>
        <dbReference type="ARBA" id="ARBA00024695"/>
    </source>
</evidence>
<feature type="compositionally biased region" description="Acidic residues" evidence="7">
    <location>
        <begin position="137"/>
        <end position="149"/>
    </location>
</feature>
<dbReference type="AlphaFoldDB" id="A0A915E7A1"/>
<feature type="region of interest" description="Disordered" evidence="7">
    <location>
        <begin position="41"/>
        <end position="62"/>
    </location>
</feature>
<comment type="similarity">
    <text evidence="2">Belongs to the NOP14 family.</text>
</comment>
<feature type="region of interest" description="Disordered" evidence="7">
    <location>
        <begin position="132"/>
        <end position="151"/>
    </location>
</feature>
<feature type="compositionally biased region" description="Basic residues" evidence="7">
    <location>
        <begin position="1"/>
        <end position="10"/>
    </location>
</feature>
<accession>A0A915E7A1</accession>
<dbReference type="GO" id="GO:0030692">
    <property type="term" value="C:Noc4p-Nop14p complex"/>
    <property type="evidence" value="ECO:0007669"/>
    <property type="project" value="TreeGrafter"/>
</dbReference>
<keyword evidence="8" id="KW-1185">Reference proteome</keyword>
<dbReference type="GO" id="GO:0032040">
    <property type="term" value="C:small-subunit processome"/>
    <property type="evidence" value="ECO:0007669"/>
    <property type="project" value="InterPro"/>
</dbReference>
<feature type="region of interest" description="Disordered" evidence="7">
    <location>
        <begin position="1"/>
        <end position="21"/>
    </location>
</feature>
<evidence type="ECO:0000313" key="8">
    <source>
        <dbReference type="Proteomes" id="UP000887574"/>
    </source>
</evidence>
<sequence>MARPKQKGKGKAFGAKKTVEQKKEKKINPFDLIFKKKTGNESNAFHSSKGHSVAASRKKGMENRQKTIGIEYKQFSRVNKIVDKRVAQKDFNLTSEQKAEKRFVLQRKKLFSANNRFNLDSNHQEEQLADFPTNNPVEEDQDVQSDDAGELGPDLVAMANFGGGSFGDPLDGLDKDSRPKRRDVLANLIALSKQSKTMRKMEKDVQLDKTDDLNELFVKLQGSGMLSTSRSNNALKSSDTDDYDTIYRELQFDNRTKELNAENQQAQPQPTAAGHLGVLIPKMHALTKKKPVECSHQVLQLLVDVRQQKLDTPSSCLGVSFPVLALVQLVCDLYGTANWAIHPVATPTLVFAMQVLSSTKIKSVLHCSQAMLFMAVMAKWAEHSNRYQPEGIAFLHDAFLLCVEDYCFKQKV</sequence>
<dbReference type="Pfam" id="PF04147">
    <property type="entry name" value="Nop14"/>
    <property type="match status" value="2"/>
</dbReference>
<dbReference type="WBParaSite" id="jg2808">
    <property type="protein sequence ID" value="jg2808"/>
    <property type="gene ID" value="jg2808"/>
</dbReference>
<dbReference type="Proteomes" id="UP000887574">
    <property type="component" value="Unplaced"/>
</dbReference>
<organism evidence="8 9">
    <name type="scientific">Ditylenchus dipsaci</name>
    <dbReference type="NCBI Taxonomy" id="166011"/>
    <lineage>
        <taxon>Eukaryota</taxon>
        <taxon>Metazoa</taxon>
        <taxon>Ecdysozoa</taxon>
        <taxon>Nematoda</taxon>
        <taxon>Chromadorea</taxon>
        <taxon>Rhabditida</taxon>
        <taxon>Tylenchina</taxon>
        <taxon>Tylenchomorpha</taxon>
        <taxon>Sphaerularioidea</taxon>
        <taxon>Anguinidae</taxon>
        <taxon>Anguininae</taxon>
        <taxon>Ditylenchus</taxon>
    </lineage>
</organism>
<name>A0A915E7A1_9BILA</name>
<evidence type="ECO:0000256" key="4">
    <source>
        <dbReference type="ARBA" id="ARBA00022552"/>
    </source>
</evidence>
<evidence type="ECO:0000256" key="3">
    <source>
        <dbReference type="ARBA" id="ARBA00022517"/>
    </source>
</evidence>
<evidence type="ECO:0000256" key="1">
    <source>
        <dbReference type="ARBA" id="ARBA00004604"/>
    </source>
</evidence>
<dbReference type="GO" id="GO:0030490">
    <property type="term" value="P:maturation of SSU-rRNA"/>
    <property type="evidence" value="ECO:0007669"/>
    <property type="project" value="TreeGrafter"/>
</dbReference>
<reference evidence="9" key="1">
    <citation type="submission" date="2022-11" db="UniProtKB">
        <authorList>
            <consortium name="WormBaseParasite"/>
        </authorList>
    </citation>
    <scope>IDENTIFICATION</scope>
</reference>
<evidence type="ECO:0000256" key="7">
    <source>
        <dbReference type="SAM" id="MobiDB-lite"/>
    </source>
</evidence>
<keyword evidence="3" id="KW-0690">Ribosome biogenesis</keyword>
<keyword evidence="5" id="KW-0539">Nucleus</keyword>